<dbReference type="PRINTS" id="PR01345">
    <property type="entry name" value="CERVTRCPTASE"/>
</dbReference>
<protein>
    <recommendedName>
        <fullName evidence="3">Reverse transcriptase domain-containing protein</fullName>
    </recommendedName>
</protein>
<sequence>RDLDRLDNWAVKNLMQFNKAKCKVLHLGRNNPRHQYRLGTDLVESSSAGKDLGVMVDDKLTMRQQCALVAKKANGILGCIKKSISSRSREVLLPLYSALVRPHLEYCVQFWAPQYKRDVELLERVQRRATRMIRGLEHLPCEERLRELGLFSLEKRRLRGDLISVYKYLKGGSAEHGAGLFSVVATDRTRGNGHKLKHQKFHRNLRKNFLTVRVTEHWNRLPREAVESPSLEIFQTRLDAVL</sequence>
<dbReference type="PANTHER" id="PTHR33332">
    <property type="entry name" value="REVERSE TRANSCRIPTASE DOMAIN-CONTAINING PROTEIN"/>
    <property type="match status" value="1"/>
</dbReference>
<evidence type="ECO:0000313" key="2">
    <source>
        <dbReference type="Proteomes" id="UP000053641"/>
    </source>
</evidence>
<evidence type="ECO:0008006" key="3">
    <source>
        <dbReference type="Google" id="ProtNLM"/>
    </source>
</evidence>
<dbReference type="Proteomes" id="UP000053641">
    <property type="component" value="Unassembled WGS sequence"/>
</dbReference>
<dbReference type="EMBL" id="KL886610">
    <property type="protein sequence ID" value="KGL74070.1"/>
    <property type="molecule type" value="Genomic_DNA"/>
</dbReference>
<evidence type="ECO:0000313" key="1">
    <source>
        <dbReference type="EMBL" id="KGL74070.1"/>
    </source>
</evidence>
<keyword evidence="2" id="KW-1185">Reference proteome</keyword>
<feature type="non-terminal residue" evidence="1">
    <location>
        <position position="242"/>
    </location>
</feature>
<accession>A0A099YZW1</accession>
<name>A0A099YZW1_TINGU</name>
<reference evidence="1 2" key="1">
    <citation type="submission" date="2014-06" db="EMBL/GenBank/DDBJ databases">
        <title>Genome evolution of avian class.</title>
        <authorList>
            <person name="Zhang G."/>
            <person name="Li C."/>
        </authorList>
    </citation>
    <scope>NUCLEOTIDE SEQUENCE [LARGE SCALE GENOMIC DNA]</scope>
    <source>
        <strain evidence="1">BGI_N309</strain>
    </source>
</reference>
<dbReference type="AlphaFoldDB" id="A0A099YZW1"/>
<organism evidence="1 2">
    <name type="scientific">Tinamus guttatus</name>
    <name type="common">White-throated tinamou</name>
    <dbReference type="NCBI Taxonomy" id="94827"/>
    <lineage>
        <taxon>Eukaryota</taxon>
        <taxon>Metazoa</taxon>
        <taxon>Chordata</taxon>
        <taxon>Craniata</taxon>
        <taxon>Vertebrata</taxon>
        <taxon>Euteleostomi</taxon>
        <taxon>Archelosauria</taxon>
        <taxon>Archosauria</taxon>
        <taxon>Dinosauria</taxon>
        <taxon>Saurischia</taxon>
        <taxon>Theropoda</taxon>
        <taxon>Coelurosauria</taxon>
        <taxon>Aves</taxon>
        <taxon>Palaeognathae</taxon>
        <taxon>Tinamiformes</taxon>
        <taxon>Tinamidae</taxon>
        <taxon>Tinamus</taxon>
    </lineage>
</organism>
<gene>
    <name evidence="1" type="ORF">N309_12138</name>
</gene>
<proteinExistence type="predicted"/>
<feature type="non-terminal residue" evidence="1">
    <location>
        <position position="1"/>
    </location>
</feature>